<feature type="domain" description="C-type lectin" evidence="2">
    <location>
        <begin position="158"/>
        <end position="273"/>
    </location>
</feature>
<evidence type="ECO:0000313" key="4">
    <source>
        <dbReference type="RefSeq" id="XP_040929341.2"/>
    </source>
</evidence>
<dbReference type="Proteomes" id="UP000515150">
    <property type="component" value="Chromosome 2"/>
</dbReference>
<evidence type="ECO:0000313" key="3">
    <source>
        <dbReference type="Proteomes" id="UP000515150"/>
    </source>
</evidence>
<proteinExistence type="predicted"/>
<keyword evidence="3" id="KW-1185">Reference proteome</keyword>
<keyword evidence="1" id="KW-0430">Lectin</keyword>
<dbReference type="SUPFAM" id="SSF56436">
    <property type="entry name" value="C-type lectin-like"/>
    <property type="match status" value="1"/>
</dbReference>
<dbReference type="SMART" id="SM00034">
    <property type="entry name" value="CLECT"/>
    <property type="match status" value="1"/>
</dbReference>
<evidence type="ECO:0000256" key="1">
    <source>
        <dbReference type="ARBA" id="ARBA00022734"/>
    </source>
</evidence>
<dbReference type="Gene3D" id="1.20.5.1000">
    <property type="entry name" value="arf6 gtpase in complex with a specific effector, jip4"/>
    <property type="match status" value="1"/>
</dbReference>
<dbReference type="InterPro" id="IPR033989">
    <property type="entry name" value="CD209-like_CTLD"/>
</dbReference>
<sequence>MSGRREGGAPAPGGTRYRLLAVSFGLLCVTQASLNVCLRLILYSELQASYNLLAVKHQRLQSECSSMSHEQQQLQHTVENTTRVANAVLSRLREAELKIKTLTQMVLNPAFTDAGHAVKEADGGRHERALMESSETSCSTLMVKDDLLQTAAAAGCVYFSGSYYFTSPEQQSWMQSSTYCEQRNAALVVIGSHAEQELVSSFQRPAWIGLSAREDEGQWTWVDGTPLGTQYWMESQPNADSHVDEDCAEITTGDATRNWNGASCSQKKFCICERTLTSDLF</sequence>
<dbReference type="AlphaFoldDB" id="A0A8M1HLI0"/>
<dbReference type="KEGG" id="bspl:121202672"/>
<name>A0A8M1HLI0_BETSP</name>
<dbReference type="InterPro" id="IPR016186">
    <property type="entry name" value="C-type_lectin-like/link_sf"/>
</dbReference>
<dbReference type="Pfam" id="PF00059">
    <property type="entry name" value="Lectin_C"/>
    <property type="match status" value="1"/>
</dbReference>
<reference evidence="4 5" key="1">
    <citation type="submission" date="2025-04" db="UniProtKB">
        <authorList>
            <consortium name="RefSeq"/>
        </authorList>
    </citation>
    <scope>IDENTIFICATION</scope>
</reference>
<dbReference type="InterPro" id="IPR001304">
    <property type="entry name" value="C-type_lectin-like"/>
</dbReference>
<dbReference type="GeneID" id="121202672"/>
<dbReference type="RefSeq" id="XP_040929341.2">
    <property type="nucleotide sequence ID" value="XM_041073407.2"/>
</dbReference>
<dbReference type="CDD" id="cd03590">
    <property type="entry name" value="CLECT_DC-SIGN_like"/>
    <property type="match status" value="1"/>
</dbReference>
<dbReference type="InterPro" id="IPR050111">
    <property type="entry name" value="C-type_lectin/snaclec_domain"/>
</dbReference>
<dbReference type="GO" id="GO:0030246">
    <property type="term" value="F:carbohydrate binding"/>
    <property type="evidence" value="ECO:0007669"/>
    <property type="project" value="UniProtKB-KW"/>
</dbReference>
<gene>
    <name evidence="4 5" type="primary">LOC121202672</name>
</gene>
<evidence type="ECO:0000259" key="2">
    <source>
        <dbReference type="PROSITE" id="PS50041"/>
    </source>
</evidence>
<dbReference type="RefSeq" id="XP_040929345.2">
    <property type="nucleotide sequence ID" value="XM_041073411.2"/>
</dbReference>
<accession>A0A8M1HLI0</accession>
<dbReference type="Gene3D" id="3.10.100.10">
    <property type="entry name" value="Mannose-Binding Protein A, subunit A"/>
    <property type="match status" value="1"/>
</dbReference>
<dbReference type="InterPro" id="IPR016187">
    <property type="entry name" value="CTDL_fold"/>
</dbReference>
<organism evidence="3 5">
    <name type="scientific">Betta splendens</name>
    <name type="common">Siamese fighting fish</name>
    <dbReference type="NCBI Taxonomy" id="158456"/>
    <lineage>
        <taxon>Eukaryota</taxon>
        <taxon>Metazoa</taxon>
        <taxon>Chordata</taxon>
        <taxon>Craniata</taxon>
        <taxon>Vertebrata</taxon>
        <taxon>Euteleostomi</taxon>
        <taxon>Actinopterygii</taxon>
        <taxon>Neopterygii</taxon>
        <taxon>Teleostei</taxon>
        <taxon>Neoteleostei</taxon>
        <taxon>Acanthomorphata</taxon>
        <taxon>Anabantaria</taxon>
        <taxon>Anabantiformes</taxon>
        <taxon>Anabantoidei</taxon>
        <taxon>Osphronemidae</taxon>
        <taxon>Betta</taxon>
    </lineage>
</organism>
<evidence type="ECO:0000313" key="5">
    <source>
        <dbReference type="RefSeq" id="XP_040929345.2"/>
    </source>
</evidence>
<dbReference type="PROSITE" id="PS50041">
    <property type="entry name" value="C_TYPE_LECTIN_2"/>
    <property type="match status" value="1"/>
</dbReference>
<protein>
    <submittedName>
        <fullName evidence="4 5">CD209 antigen-like protein E isoform X1</fullName>
    </submittedName>
</protein>
<dbReference type="PANTHER" id="PTHR22803">
    <property type="entry name" value="MANNOSE, PHOSPHOLIPASE, LECTIN RECEPTOR RELATED"/>
    <property type="match status" value="1"/>
</dbReference>